<proteinExistence type="predicted"/>
<keyword evidence="3" id="KW-1185">Reference proteome</keyword>
<dbReference type="RefSeq" id="WP_264243637.1">
    <property type="nucleotide sequence ID" value="NZ_CP107567.1"/>
</dbReference>
<protein>
    <submittedName>
        <fullName evidence="2">Uncharacterized protein</fullName>
    </submittedName>
</protein>
<organism evidence="2 3">
    <name type="scientific">Streptomyces peucetius</name>
    <dbReference type="NCBI Taxonomy" id="1950"/>
    <lineage>
        <taxon>Bacteria</taxon>
        <taxon>Bacillati</taxon>
        <taxon>Actinomycetota</taxon>
        <taxon>Actinomycetes</taxon>
        <taxon>Kitasatosporales</taxon>
        <taxon>Streptomycetaceae</taxon>
        <taxon>Streptomyces</taxon>
    </lineage>
</organism>
<sequence>MRELNADFLNQQVAATAASQGDVPHGHGTTVEDSLDEGPPSAREPNHGAVTSAR</sequence>
<feature type="region of interest" description="Disordered" evidence="1">
    <location>
        <begin position="16"/>
        <end position="54"/>
    </location>
</feature>
<reference evidence="2" key="1">
    <citation type="submission" date="2022-10" db="EMBL/GenBank/DDBJ databases">
        <title>Cytochrome P450 Catalyzes Benzene Ring Formation in the Biosynthesis of Trialkyl-Substituted Aromatic Polyketides.</title>
        <authorList>
            <person name="Zhao E."/>
            <person name="Ge H."/>
        </authorList>
    </citation>
    <scope>NUCLEOTIDE SEQUENCE</scope>
    <source>
        <strain evidence="2">NA0869</strain>
    </source>
</reference>
<evidence type="ECO:0000313" key="3">
    <source>
        <dbReference type="Proteomes" id="UP001163878"/>
    </source>
</evidence>
<accession>A0ABY6I5N3</accession>
<dbReference type="Proteomes" id="UP001163878">
    <property type="component" value="Chromosome"/>
</dbReference>
<gene>
    <name evidence="2" type="ORF">OGH68_13015</name>
</gene>
<evidence type="ECO:0000313" key="2">
    <source>
        <dbReference type="EMBL" id="UYQ62308.1"/>
    </source>
</evidence>
<dbReference type="EMBL" id="CP107567">
    <property type="protein sequence ID" value="UYQ62308.1"/>
    <property type="molecule type" value="Genomic_DNA"/>
</dbReference>
<evidence type="ECO:0000256" key="1">
    <source>
        <dbReference type="SAM" id="MobiDB-lite"/>
    </source>
</evidence>
<name>A0ABY6I5N3_STRPE</name>